<dbReference type="EMBL" id="JAANIT010000026">
    <property type="protein sequence ID" value="KAG1553670.1"/>
    <property type="molecule type" value="Genomic_DNA"/>
</dbReference>
<organism evidence="3 4">
    <name type="scientific">Rhizopus oryzae</name>
    <name type="common">Mucormycosis agent</name>
    <name type="synonym">Rhizopus arrhizus var. delemar</name>
    <dbReference type="NCBI Taxonomy" id="64495"/>
    <lineage>
        <taxon>Eukaryota</taxon>
        <taxon>Fungi</taxon>
        <taxon>Fungi incertae sedis</taxon>
        <taxon>Mucoromycota</taxon>
        <taxon>Mucoromycotina</taxon>
        <taxon>Mucoromycetes</taxon>
        <taxon>Mucorales</taxon>
        <taxon>Mucorineae</taxon>
        <taxon>Rhizopodaceae</taxon>
        <taxon>Rhizopus</taxon>
    </lineage>
</organism>
<protein>
    <recommendedName>
        <fullName evidence="5">Tyr recombinase domain-containing protein</fullName>
    </recommendedName>
</protein>
<name>A0A9P6YPM5_RHIOR</name>
<dbReference type="GO" id="GO:0006310">
    <property type="term" value="P:DNA recombination"/>
    <property type="evidence" value="ECO:0007669"/>
    <property type="project" value="UniProtKB-KW"/>
</dbReference>
<dbReference type="OrthoDB" id="2221171at2759"/>
<dbReference type="GO" id="GO:0015074">
    <property type="term" value="P:DNA integration"/>
    <property type="evidence" value="ECO:0007669"/>
    <property type="project" value="InterPro"/>
</dbReference>
<dbReference type="InterPro" id="IPR013762">
    <property type="entry name" value="Integrase-like_cat_sf"/>
</dbReference>
<dbReference type="Gene3D" id="1.10.443.10">
    <property type="entry name" value="Intergrase catalytic core"/>
    <property type="match status" value="1"/>
</dbReference>
<dbReference type="SUPFAM" id="SSF56349">
    <property type="entry name" value="DNA breaking-rejoining enzymes"/>
    <property type="match status" value="1"/>
</dbReference>
<evidence type="ECO:0000313" key="4">
    <source>
        <dbReference type="Proteomes" id="UP000717996"/>
    </source>
</evidence>
<keyword evidence="1" id="KW-0233">DNA recombination</keyword>
<dbReference type="InterPro" id="IPR050863">
    <property type="entry name" value="CenT-Element_Derived"/>
</dbReference>
<dbReference type="InterPro" id="IPR011010">
    <property type="entry name" value="DNA_brk_join_enz"/>
</dbReference>
<sequence length="584" mass="67017">MWRPRSDIGTLQHRNIHFKRTKDGDMIGVTLYIRAPKESQFLEKSRDLRKILPVEHTAFLAYLGNPEQVRSIQPTTIANILKQILQAAGIDTTVFGPHSIRSASKLKTVEMGHKIDDVKKHAHWSLSADTFERFYYKLAHQIHNSRDIISSIFSDSENNTTSGVEMEATKVGLDQSTTGWLDQTELGEWAMKKLNLDQPLAQQTISNILKNAETLYSDDNVVNNGKSLKTTRYPQLDDEVVKFVADMKNNNLPVNQDTILRYQIGVKCRPMHGESASVDITSENIQNELRKIEELLGPYDPVDIMNFDETGLYYQQPLRRTICSESLDGLKKLDVAFGRQNRKIVLLLDNVSVHKIRIPLNDIKLIFLLANTTSSYRLLMQFSHSYFVYTGIIDNFKAHFRAQQYDHALCLYITNAWIKVKPETIKICWQHTKILAFKERTICDSEPVGYPTSALPLEEEIVAELNGMLPDIHVKFDNKVTDVSQLSLEADESEMIVCYTTSITNNEETAEGNIDETEENDSTEQDEQRADIVECKKRLREAYRTILMYEVPLDDLDRKLHRRIRMRLADSCAELNKAKEQTDL</sequence>
<dbReference type="PANTHER" id="PTHR19303">
    <property type="entry name" value="TRANSPOSON"/>
    <property type="match status" value="1"/>
</dbReference>
<proteinExistence type="predicted"/>
<dbReference type="GO" id="GO:0005634">
    <property type="term" value="C:nucleus"/>
    <property type="evidence" value="ECO:0007669"/>
    <property type="project" value="TreeGrafter"/>
</dbReference>
<evidence type="ECO:0000313" key="3">
    <source>
        <dbReference type="EMBL" id="KAG1553670.1"/>
    </source>
</evidence>
<comment type="caution">
    <text evidence="3">The sequence shown here is derived from an EMBL/GenBank/DDBJ whole genome shotgun (WGS) entry which is preliminary data.</text>
</comment>
<evidence type="ECO:0008006" key="5">
    <source>
        <dbReference type="Google" id="ProtNLM"/>
    </source>
</evidence>
<dbReference type="Proteomes" id="UP000717996">
    <property type="component" value="Unassembled WGS sequence"/>
</dbReference>
<evidence type="ECO:0000256" key="2">
    <source>
        <dbReference type="SAM" id="MobiDB-lite"/>
    </source>
</evidence>
<dbReference type="PANTHER" id="PTHR19303:SF73">
    <property type="entry name" value="PROTEIN PDC2"/>
    <property type="match status" value="1"/>
</dbReference>
<gene>
    <name evidence="3" type="ORF">G6F51_000437</name>
</gene>
<dbReference type="GO" id="GO:0003677">
    <property type="term" value="F:DNA binding"/>
    <property type="evidence" value="ECO:0007669"/>
    <property type="project" value="InterPro"/>
</dbReference>
<accession>A0A9P6YPM5</accession>
<feature type="compositionally biased region" description="Acidic residues" evidence="2">
    <location>
        <begin position="508"/>
        <end position="525"/>
    </location>
</feature>
<evidence type="ECO:0000256" key="1">
    <source>
        <dbReference type="ARBA" id="ARBA00023172"/>
    </source>
</evidence>
<dbReference type="AlphaFoldDB" id="A0A9P6YPM5"/>
<feature type="region of interest" description="Disordered" evidence="2">
    <location>
        <begin position="507"/>
        <end position="527"/>
    </location>
</feature>
<reference evidence="3" key="1">
    <citation type="journal article" date="2020" name="Microb. Genom.">
        <title>Genetic diversity of clinical and environmental Mucorales isolates obtained from an investigation of mucormycosis cases among solid organ transplant recipients.</title>
        <authorList>
            <person name="Nguyen M.H."/>
            <person name="Kaul D."/>
            <person name="Muto C."/>
            <person name="Cheng S.J."/>
            <person name="Richter R.A."/>
            <person name="Bruno V.M."/>
            <person name="Liu G."/>
            <person name="Beyhan S."/>
            <person name="Sundermann A.J."/>
            <person name="Mounaud S."/>
            <person name="Pasculle A.W."/>
            <person name="Nierman W.C."/>
            <person name="Driscoll E."/>
            <person name="Cumbie R."/>
            <person name="Clancy C.J."/>
            <person name="Dupont C.L."/>
        </authorList>
    </citation>
    <scope>NUCLEOTIDE SEQUENCE</scope>
    <source>
        <strain evidence="3">GL16</strain>
    </source>
</reference>